<proteinExistence type="predicted"/>
<dbReference type="Proteomes" id="UP001057381">
    <property type="component" value="Chromosome"/>
</dbReference>
<accession>A0A9Q9BQL3</accession>
<evidence type="ECO:0000313" key="1">
    <source>
        <dbReference type="EMBL" id="UTH13861.1"/>
    </source>
</evidence>
<dbReference type="EMBL" id="CP073809">
    <property type="protein sequence ID" value="UTH13861.1"/>
    <property type="molecule type" value="Genomic_DNA"/>
</dbReference>
<sequence>MNSPIHITKEFKTLSEQVELLKERHLIINDSGYAERHLLEKNYFDLINGFETLLLTDPKSNNKTYSDVYFEDFIFFLNCNYKLATLTNLVHIES</sequence>
<dbReference type="RefSeq" id="WP_254250005.1">
    <property type="nucleotide sequence ID" value="NZ_CP073809.1"/>
</dbReference>
<evidence type="ECO:0008006" key="3">
    <source>
        <dbReference type="Google" id="ProtNLM"/>
    </source>
</evidence>
<organism evidence="1 2">
    <name type="scientific">Macrococcus equipercicus</name>
    <dbReference type="NCBI Taxonomy" id="69967"/>
    <lineage>
        <taxon>Bacteria</taxon>
        <taxon>Bacillati</taxon>
        <taxon>Bacillota</taxon>
        <taxon>Bacilli</taxon>
        <taxon>Bacillales</taxon>
        <taxon>Staphylococcaceae</taxon>
        <taxon>Macrococcus</taxon>
    </lineage>
</organism>
<reference evidence="1" key="1">
    <citation type="submission" date="2021-04" db="EMBL/GenBank/DDBJ databases">
        <title>Complete Genome Sequences of Macrococcus spp. from dog and cattle.</title>
        <authorList>
            <person name="Schwendener S."/>
            <person name="Perreten V."/>
        </authorList>
    </citation>
    <scope>NUCLEOTIDE SEQUENCE</scope>
    <source>
        <strain evidence="1">Epi0143-OL</strain>
    </source>
</reference>
<gene>
    <name evidence="1" type="ORF">KFV11_00340</name>
</gene>
<dbReference type="AlphaFoldDB" id="A0A9Q9BQL3"/>
<protein>
    <recommendedName>
        <fullName evidence="3">Abi family protein</fullName>
    </recommendedName>
</protein>
<evidence type="ECO:0000313" key="2">
    <source>
        <dbReference type="Proteomes" id="UP001057381"/>
    </source>
</evidence>
<dbReference type="KEGG" id="mequ:KFV11_00340"/>
<name>A0A9Q9BQL3_9STAP</name>